<feature type="signal peptide" evidence="1">
    <location>
        <begin position="1"/>
        <end position="20"/>
    </location>
</feature>
<dbReference type="NCBIfam" id="NF047587">
    <property type="entry name" value="lipo_LIC11073"/>
    <property type="match status" value="1"/>
</dbReference>
<dbReference type="PROSITE" id="PS51257">
    <property type="entry name" value="PROKAR_LIPOPROTEIN"/>
    <property type="match status" value="1"/>
</dbReference>
<proteinExistence type="predicted"/>
<keyword evidence="1" id="KW-0732">Signal</keyword>
<dbReference type="InterPro" id="IPR058185">
    <property type="entry name" value="LIC11073-like"/>
</dbReference>
<gene>
    <name evidence="2" type="ORF">LPTSP3_g12710</name>
</gene>
<dbReference type="Proteomes" id="UP000245263">
    <property type="component" value="Chromosome 1"/>
</dbReference>
<evidence type="ECO:0000313" key="3">
    <source>
        <dbReference type="Proteomes" id="UP000245263"/>
    </source>
</evidence>
<sequence>MRRTLSYPLYLISFSFLSFFSCGTNTDTPVAPFIFLVPPGVPQILAVVAVNSNITDNFELDAQNFNANPRPEFLVRYYVTNREPQFQGYNLYITTATPAIIQTISGEWLEDGVQPSFPHLPFQNSTDSKNIITKRIRYQVPPPGVYPFQKCQIYNFTLRSFLANGLISNPSASVSNCSGGYEMVAQGLGVSPLSLCPANTGCNTNTACAISGCGTPSACPLGSACNPCLVAGKETLGCPCPSGSKPPGCQFIGP</sequence>
<feature type="chain" id="PRO_5046417005" description="Lipoprotein" evidence="1">
    <location>
        <begin position="21"/>
        <end position="254"/>
    </location>
</feature>
<name>A0ABM7URX1_9LEPT</name>
<accession>A0ABM7URX1</accession>
<reference evidence="2 3" key="1">
    <citation type="submission" date="2021-08" db="EMBL/GenBank/DDBJ databases">
        <title>Complete genome sequence of Leptospira kobayashii strain E30.</title>
        <authorList>
            <person name="Nakao R."/>
            <person name="Nakamura S."/>
            <person name="Masuzawa T."/>
            <person name="Koizumi N."/>
        </authorList>
    </citation>
    <scope>NUCLEOTIDE SEQUENCE [LARGE SCALE GENOMIC DNA]</scope>
    <source>
        <strain evidence="2 3">E30</strain>
    </source>
</reference>
<evidence type="ECO:0000313" key="2">
    <source>
        <dbReference type="EMBL" id="BDA78341.1"/>
    </source>
</evidence>
<keyword evidence="3" id="KW-1185">Reference proteome</keyword>
<organism evidence="2 3">
    <name type="scientific">Leptospira kobayashii</name>
    <dbReference type="NCBI Taxonomy" id="1917830"/>
    <lineage>
        <taxon>Bacteria</taxon>
        <taxon>Pseudomonadati</taxon>
        <taxon>Spirochaetota</taxon>
        <taxon>Spirochaetia</taxon>
        <taxon>Leptospirales</taxon>
        <taxon>Leptospiraceae</taxon>
        <taxon>Leptospira</taxon>
    </lineage>
</organism>
<protein>
    <recommendedName>
        <fullName evidence="4">Lipoprotein</fullName>
    </recommendedName>
</protein>
<evidence type="ECO:0008006" key="4">
    <source>
        <dbReference type="Google" id="ProtNLM"/>
    </source>
</evidence>
<dbReference type="EMBL" id="AP025028">
    <property type="protein sequence ID" value="BDA78341.1"/>
    <property type="molecule type" value="Genomic_DNA"/>
</dbReference>
<evidence type="ECO:0000256" key="1">
    <source>
        <dbReference type="SAM" id="SignalP"/>
    </source>
</evidence>
<dbReference type="RefSeq" id="WP_109018776.1">
    <property type="nucleotide sequence ID" value="NZ_AP025028.1"/>
</dbReference>